<gene>
    <name evidence="2" type="ORF">EJC50_18105</name>
</gene>
<dbReference type="EMBL" id="CP034437">
    <property type="protein sequence ID" value="AZN43771.1"/>
    <property type="molecule type" value="Genomic_DNA"/>
</dbReference>
<name>A0A3S9ADK4_9BACL</name>
<evidence type="ECO:0000313" key="2">
    <source>
        <dbReference type="EMBL" id="AZN43771.1"/>
    </source>
</evidence>
<dbReference type="CDD" id="cd04301">
    <property type="entry name" value="NAT_SF"/>
    <property type="match status" value="1"/>
</dbReference>
<dbReference type="PROSITE" id="PS51186">
    <property type="entry name" value="GNAT"/>
    <property type="match status" value="1"/>
</dbReference>
<dbReference type="OrthoDB" id="581534at2"/>
<dbReference type="AlphaFoldDB" id="A0A3S9ADK4"/>
<dbReference type="Proteomes" id="UP000272528">
    <property type="component" value="Chromosome"/>
</dbReference>
<dbReference type="InterPro" id="IPR016181">
    <property type="entry name" value="Acyl_CoA_acyltransferase"/>
</dbReference>
<dbReference type="GO" id="GO:0016747">
    <property type="term" value="F:acyltransferase activity, transferring groups other than amino-acyl groups"/>
    <property type="evidence" value="ECO:0007669"/>
    <property type="project" value="InterPro"/>
</dbReference>
<dbReference type="KEGG" id="palb:EJC50_18105"/>
<feature type="domain" description="N-acetyltransferase" evidence="1">
    <location>
        <begin position="18"/>
        <end position="169"/>
    </location>
</feature>
<organism evidence="2 3">
    <name type="scientific">Paenibacillus albus</name>
    <dbReference type="NCBI Taxonomy" id="2495582"/>
    <lineage>
        <taxon>Bacteria</taxon>
        <taxon>Bacillati</taxon>
        <taxon>Bacillota</taxon>
        <taxon>Bacilli</taxon>
        <taxon>Bacillales</taxon>
        <taxon>Paenibacillaceae</taxon>
        <taxon>Paenibacillus</taxon>
    </lineage>
</organism>
<evidence type="ECO:0000313" key="3">
    <source>
        <dbReference type="Proteomes" id="UP000272528"/>
    </source>
</evidence>
<dbReference type="Pfam" id="PF00583">
    <property type="entry name" value="Acetyltransf_1"/>
    <property type="match status" value="1"/>
</dbReference>
<evidence type="ECO:0000259" key="1">
    <source>
        <dbReference type="PROSITE" id="PS51186"/>
    </source>
</evidence>
<keyword evidence="3" id="KW-1185">Reference proteome</keyword>
<dbReference type="SUPFAM" id="SSF55729">
    <property type="entry name" value="Acyl-CoA N-acyltransferases (Nat)"/>
    <property type="match status" value="1"/>
</dbReference>
<reference evidence="3" key="1">
    <citation type="submission" date="2018-12" db="EMBL/GenBank/DDBJ databases">
        <title>Genome sequence of Peanibacillus sp.</title>
        <authorList>
            <person name="Subramani G."/>
            <person name="Srinivasan S."/>
            <person name="Kim M.K."/>
        </authorList>
    </citation>
    <scope>NUCLEOTIDE SEQUENCE [LARGE SCALE GENOMIC DNA]</scope>
    <source>
        <strain evidence="3">18JY67-1</strain>
    </source>
</reference>
<proteinExistence type="predicted"/>
<dbReference type="InterPro" id="IPR000182">
    <property type="entry name" value="GNAT_dom"/>
</dbReference>
<keyword evidence="2" id="KW-0808">Transferase</keyword>
<protein>
    <submittedName>
        <fullName evidence="2">GNAT family N-acetyltransferase</fullName>
    </submittedName>
</protein>
<accession>A0A3S9ADK4</accession>
<dbReference type="Gene3D" id="3.40.630.30">
    <property type="match status" value="1"/>
</dbReference>
<sequence length="202" mass="23115">MMCTSLNSTAIREIPQGFHIRTCRPDELDIWKTIHFDDPETARNYDDFMTKYFDDVYAREGNLFFDKCLFICNEDDVPVGTCFIWKAYGSINTLHWLKVLKAYEGKGLGRALVSAVVKDLAVEDYPVFLHTHPSSFRAIKLYSDFGFALLSDPVIGSRNNDLVECLPILQEHMPAEDYKNLRICQAPEEFLEAVGSSPINQF</sequence>